<dbReference type="PANTHER" id="PTHR43584">
    <property type="entry name" value="NUCLEOTIDYL TRANSFERASE"/>
    <property type="match status" value="1"/>
</dbReference>
<dbReference type="InterPro" id="IPR023917">
    <property type="entry name" value="Bifunctiontional_GlmU_bac-type"/>
</dbReference>
<evidence type="ECO:0000256" key="1">
    <source>
        <dbReference type="ARBA" id="ARBA00022679"/>
    </source>
</evidence>
<organism evidence="3">
    <name type="scientific">marine sediment metagenome</name>
    <dbReference type="NCBI Taxonomy" id="412755"/>
    <lineage>
        <taxon>unclassified sequences</taxon>
        <taxon>metagenomes</taxon>
        <taxon>ecological metagenomes</taxon>
    </lineage>
</organism>
<sequence length="425" mass="45850">MRLVLFDLECQSRQNFYPLALNRPIWELWTGMTTLGAKLAAAADCDEVVCFVPPYMAAAYRQTTTWVVNDLARLAGDDLFLVNPRLQSDAMPAVTLGPSELTLSPEGELLLGRVTAEDAAKLAAGSIEQFVAAAVETLATTRREAPTWRYTWELMLDNGAQLMADFAAAGRSGIEAAAKRPPAFLGSKKDVYVAPTATLHPMVVIDASNGPVYIDEHAEIHPFTRIEGPCYVGAGSVLLGAKCRAGTTIGPVCRVGGEVEQSILLGYINKYHDGFLGHAVVGQWVNLGAMTSNSDLKNDYSDVSVVLDGRQSVATGSKKVGAMIGDHTRTSIGVLLNTGAYVGAMAMLLATGGLLPKFVPSFTWMQHGRIGDPLLDRQRLYNAAQVATGRRNCTWTDADRAMWEAIFEQTAPQREAARAWQEANA</sequence>
<dbReference type="PANTHER" id="PTHR43584:SF9">
    <property type="entry name" value="TRANSFERASE HEXAPEPTIDE REPEAT CONTAINING PROTEIN"/>
    <property type="match status" value="1"/>
</dbReference>
<dbReference type="SUPFAM" id="SSF51161">
    <property type="entry name" value="Trimeric LpxA-like enzymes"/>
    <property type="match status" value="1"/>
</dbReference>
<proteinExistence type="predicted"/>
<evidence type="ECO:0000256" key="2">
    <source>
        <dbReference type="ARBA" id="ARBA00023315"/>
    </source>
</evidence>
<dbReference type="AlphaFoldDB" id="A0A0F9UE61"/>
<dbReference type="GO" id="GO:0016779">
    <property type="term" value="F:nucleotidyltransferase activity"/>
    <property type="evidence" value="ECO:0007669"/>
    <property type="project" value="UniProtKB-ARBA"/>
</dbReference>
<accession>A0A0F9UE61</accession>
<keyword evidence="2" id="KW-0012">Acyltransferase</keyword>
<dbReference type="NCBIfam" id="TIGR03991">
    <property type="entry name" value="alt_bact_glmU"/>
    <property type="match status" value="1"/>
</dbReference>
<evidence type="ECO:0000313" key="3">
    <source>
        <dbReference type="EMBL" id="KKN85667.1"/>
    </source>
</evidence>
<dbReference type="InterPro" id="IPR050065">
    <property type="entry name" value="GlmU-like"/>
</dbReference>
<protein>
    <recommendedName>
        <fullName evidence="4">Nucleotidyl transferase domain-containing protein</fullName>
    </recommendedName>
</protein>
<keyword evidence="1" id="KW-0808">Transferase</keyword>
<name>A0A0F9UE61_9ZZZZ</name>
<dbReference type="InterPro" id="IPR011004">
    <property type="entry name" value="Trimer_LpxA-like_sf"/>
</dbReference>
<dbReference type="EMBL" id="LAZR01000156">
    <property type="protein sequence ID" value="KKN85667.1"/>
    <property type="molecule type" value="Genomic_DNA"/>
</dbReference>
<dbReference type="Gene3D" id="2.160.10.10">
    <property type="entry name" value="Hexapeptide repeat proteins"/>
    <property type="match status" value="1"/>
</dbReference>
<reference evidence="3" key="1">
    <citation type="journal article" date="2015" name="Nature">
        <title>Complex archaea that bridge the gap between prokaryotes and eukaryotes.</title>
        <authorList>
            <person name="Spang A."/>
            <person name="Saw J.H."/>
            <person name="Jorgensen S.L."/>
            <person name="Zaremba-Niedzwiedzka K."/>
            <person name="Martijn J."/>
            <person name="Lind A.E."/>
            <person name="van Eijk R."/>
            <person name="Schleper C."/>
            <person name="Guy L."/>
            <person name="Ettema T.J."/>
        </authorList>
    </citation>
    <scope>NUCLEOTIDE SEQUENCE</scope>
</reference>
<dbReference type="GO" id="GO:0016746">
    <property type="term" value="F:acyltransferase activity"/>
    <property type="evidence" value="ECO:0007669"/>
    <property type="project" value="UniProtKB-KW"/>
</dbReference>
<comment type="caution">
    <text evidence="3">The sequence shown here is derived from an EMBL/GenBank/DDBJ whole genome shotgun (WGS) entry which is preliminary data.</text>
</comment>
<dbReference type="Pfam" id="PF13562">
    <property type="entry name" value="NTP_transf_4"/>
    <property type="match status" value="1"/>
</dbReference>
<gene>
    <name evidence="3" type="ORF">LCGC14_0276500</name>
</gene>
<evidence type="ECO:0008006" key="4">
    <source>
        <dbReference type="Google" id="ProtNLM"/>
    </source>
</evidence>